<keyword evidence="2" id="KW-1185">Reference proteome</keyword>
<protein>
    <recommendedName>
        <fullName evidence="3">Nucleoside-diphosphate kinase</fullName>
    </recommendedName>
</protein>
<sequence>MCWRSIRGNAFEPWFLKWENTIILSEATLLCSLSSNLIVIEELKRGYKFVILKPVIMTKFDIMEVIRKEFMIAGLKGIKLCYSHASHSDRIRYRGSYSKRIYDCGHEGGGILLQLSIPGLR</sequence>
<proteinExistence type="predicted"/>
<reference evidence="1 2" key="1">
    <citation type="submission" date="2022-01" db="EMBL/GenBank/DDBJ databases">
        <authorList>
            <person name="Xiong W."/>
            <person name="Schranz E."/>
        </authorList>
    </citation>
    <scope>NUCLEOTIDE SEQUENCE [LARGE SCALE GENOMIC DNA]</scope>
</reference>
<dbReference type="EMBL" id="CAKMRJ010001112">
    <property type="protein sequence ID" value="CAH1422388.1"/>
    <property type="molecule type" value="Genomic_DNA"/>
</dbReference>
<accession>A0AAU9MCM7</accession>
<dbReference type="Proteomes" id="UP001157418">
    <property type="component" value="Unassembled WGS sequence"/>
</dbReference>
<organism evidence="1 2">
    <name type="scientific">Lactuca virosa</name>
    <dbReference type="NCBI Taxonomy" id="75947"/>
    <lineage>
        <taxon>Eukaryota</taxon>
        <taxon>Viridiplantae</taxon>
        <taxon>Streptophyta</taxon>
        <taxon>Embryophyta</taxon>
        <taxon>Tracheophyta</taxon>
        <taxon>Spermatophyta</taxon>
        <taxon>Magnoliopsida</taxon>
        <taxon>eudicotyledons</taxon>
        <taxon>Gunneridae</taxon>
        <taxon>Pentapetalae</taxon>
        <taxon>asterids</taxon>
        <taxon>campanulids</taxon>
        <taxon>Asterales</taxon>
        <taxon>Asteraceae</taxon>
        <taxon>Cichorioideae</taxon>
        <taxon>Cichorieae</taxon>
        <taxon>Lactucinae</taxon>
        <taxon>Lactuca</taxon>
    </lineage>
</organism>
<evidence type="ECO:0000313" key="2">
    <source>
        <dbReference type="Proteomes" id="UP001157418"/>
    </source>
</evidence>
<gene>
    <name evidence="1" type="ORF">LVIROSA_LOCUS9726</name>
</gene>
<evidence type="ECO:0000313" key="1">
    <source>
        <dbReference type="EMBL" id="CAH1422388.1"/>
    </source>
</evidence>
<comment type="caution">
    <text evidence="1">The sequence shown here is derived from an EMBL/GenBank/DDBJ whole genome shotgun (WGS) entry which is preliminary data.</text>
</comment>
<evidence type="ECO:0008006" key="3">
    <source>
        <dbReference type="Google" id="ProtNLM"/>
    </source>
</evidence>
<dbReference type="AlphaFoldDB" id="A0AAU9MCM7"/>
<name>A0AAU9MCM7_9ASTR</name>